<name>S2KS05_LITA3</name>
<proteinExistence type="predicted"/>
<dbReference type="SUPFAM" id="SSF53901">
    <property type="entry name" value="Thiolase-like"/>
    <property type="match status" value="1"/>
</dbReference>
<dbReference type="Gene3D" id="3.40.47.10">
    <property type="match status" value="1"/>
</dbReference>
<evidence type="ECO:0000313" key="3">
    <source>
        <dbReference type="Proteomes" id="UP000014463"/>
    </source>
</evidence>
<dbReference type="Pfam" id="PF13723">
    <property type="entry name" value="Ketoacyl-synt_2"/>
    <property type="match status" value="1"/>
</dbReference>
<dbReference type="Proteomes" id="UP000014463">
    <property type="component" value="Unassembled WGS sequence"/>
</dbReference>
<dbReference type="eggNOG" id="COG0304">
    <property type="taxonomic scope" value="Bacteria"/>
</dbReference>
<dbReference type="OrthoDB" id="9798676at2"/>
<feature type="domain" description="Beta-ketoacyl synthase-like N-terminal" evidence="1">
    <location>
        <begin position="48"/>
        <end position="203"/>
    </location>
</feature>
<dbReference type="STRING" id="1121939.L861_17245"/>
<dbReference type="AlphaFoldDB" id="S2KS05"/>
<accession>S2KS05</accession>
<dbReference type="GO" id="GO:0016746">
    <property type="term" value="F:acyltransferase activity"/>
    <property type="evidence" value="ECO:0007669"/>
    <property type="project" value="InterPro"/>
</dbReference>
<keyword evidence="3" id="KW-1185">Reference proteome</keyword>
<protein>
    <recommendedName>
        <fullName evidence="1">Beta-ketoacyl synthase-like N-terminal domain-containing protein</fullName>
    </recommendedName>
</protein>
<dbReference type="PATRIC" id="fig|1121939.11.peg.918"/>
<gene>
    <name evidence="2" type="ORF">L861_17245</name>
</gene>
<evidence type="ECO:0000259" key="1">
    <source>
        <dbReference type="Pfam" id="PF13723"/>
    </source>
</evidence>
<sequence length="266" mass="28634">MTPFFVESIAMLGPGLPDWQTSIDMLRNPVRFAPGAAPGITTAPAKANGRRRTTPVIRLALQVTDQLARDSSLDLSKATSIFASSSGDLQVLDKVCTSLTEEDPPVSPKQFQNIVHNAAGGFWSLEAGAKGTTTSLSARESSFTAGLIEAYTCLIDVDAPVVFACYDHPAPPLLDRYLPIPTPFASAMVLTREPTSNSRFALACDIHPEQPETVMIDHPELERLRTTHTAARGLPLFHTMANGGGRVCLSYIGPRSLVIDVDPIHQ</sequence>
<dbReference type="InterPro" id="IPR014030">
    <property type="entry name" value="Ketoacyl_synth_N"/>
</dbReference>
<dbReference type="EMBL" id="ASTJ01000012">
    <property type="protein sequence ID" value="EPC03288.1"/>
    <property type="molecule type" value="Genomic_DNA"/>
</dbReference>
<reference evidence="2 3" key="1">
    <citation type="journal article" date="2013" name="Genome Announc.">
        <title>Draft genome sequence of the moderately halophilic gammaproteobacterium Halomonas anticariensis FP35.</title>
        <authorList>
            <person name="Tahrioui A."/>
            <person name="Quesada E."/>
            <person name="Llamas I."/>
        </authorList>
    </citation>
    <scope>NUCLEOTIDE SEQUENCE [LARGE SCALE GENOMIC DNA]</scope>
    <source>
        <strain evidence="3">DSM 16096 / CECT 5854 / LMG 22089 / FP35</strain>
    </source>
</reference>
<comment type="caution">
    <text evidence="2">The sequence shown here is derived from an EMBL/GenBank/DDBJ whole genome shotgun (WGS) entry which is preliminary data.</text>
</comment>
<dbReference type="InterPro" id="IPR016039">
    <property type="entry name" value="Thiolase-like"/>
</dbReference>
<dbReference type="RefSeq" id="WP_016415402.1">
    <property type="nucleotide sequence ID" value="NZ_AUAB01000001.1"/>
</dbReference>
<organism evidence="2 3">
    <name type="scientific">Litchfieldella anticariensis (strain DSM 16096 / CECT 5854 / CIP 108499 / LMG 22089 / FP35)</name>
    <name type="common">Halomonas anticariensis</name>
    <dbReference type="NCBI Taxonomy" id="1121939"/>
    <lineage>
        <taxon>Bacteria</taxon>
        <taxon>Pseudomonadati</taxon>
        <taxon>Pseudomonadota</taxon>
        <taxon>Gammaproteobacteria</taxon>
        <taxon>Oceanospirillales</taxon>
        <taxon>Halomonadaceae</taxon>
        <taxon>Litchfieldella</taxon>
    </lineage>
</organism>
<evidence type="ECO:0000313" key="2">
    <source>
        <dbReference type="EMBL" id="EPC03288.1"/>
    </source>
</evidence>